<protein>
    <recommendedName>
        <fullName evidence="5">Sodium/calcium exchanger membrane region domain-containing protein</fullName>
    </recommendedName>
</protein>
<reference evidence="3 4" key="1">
    <citation type="submission" date="2017-11" db="EMBL/GenBank/DDBJ databases">
        <title>De-novo sequencing of pomegranate (Punica granatum L.) genome.</title>
        <authorList>
            <person name="Akparov Z."/>
            <person name="Amiraslanov A."/>
            <person name="Hajiyeva S."/>
            <person name="Abbasov M."/>
            <person name="Kaur K."/>
            <person name="Hamwieh A."/>
            <person name="Solovyev V."/>
            <person name="Salamov A."/>
            <person name="Braich B."/>
            <person name="Kosarev P."/>
            <person name="Mahmoud A."/>
            <person name="Hajiyev E."/>
            <person name="Babayeva S."/>
            <person name="Izzatullayeva V."/>
            <person name="Mammadov A."/>
            <person name="Mammadov A."/>
            <person name="Sharifova S."/>
            <person name="Ojaghi J."/>
            <person name="Eynullazada K."/>
            <person name="Bayramov B."/>
            <person name="Abdulazimova A."/>
            <person name="Shahmuradov I."/>
        </authorList>
    </citation>
    <scope>NUCLEOTIDE SEQUENCE [LARGE SCALE GENOMIC DNA]</scope>
    <source>
        <strain evidence="4">cv. AG2017</strain>
        <tissue evidence="3">Leaf</tissue>
    </source>
</reference>
<keyword evidence="1" id="KW-1133">Transmembrane helix</keyword>
<accession>A0A2I0HWS9</accession>
<name>A0A2I0HWS9_PUNGR</name>
<keyword evidence="1" id="KW-0472">Membrane</keyword>
<keyword evidence="2" id="KW-0732">Signal</keyword>
<evidence type="ECO:0000313" key="3">
    <source>
        <dbReference type="EMBL" id="PKI36141.1"/>
    </source>
</evidence>
<evidence type="ECO:0000256" key="2">
    <source>
        <dbReference type="SAM" id="SignalP"/>
    </source>
</evidence>
<feature type="chain" id="PRO_5014186263" description="Sodium/calcium exchanger membrane region domain-containing protein" evidence="2">
    <location>
        <begin position="22"/>
        <end position="85"/>
    </location>
</feature>
<proteinExistence type="predicted"/>
<sequence>MAAAPLGLFSFLLQALPELTAVAIVALPLAAKHTRDESLTPFLSFPFAICVCPHVFIFAALSLWFLHVQVLELDELRRCCPSSWP</sequence>
<evidence type="ECO:0008006" key="5">
    <source>
        <dbReference type="Google" id="ProtNLM"/>
    </source>
</evidence>
<comment type="caution">
    <text evidence="3">The sequence shown here is derived from an EMBL/GenBank/DDBJ whole genome shotgun (WGS) entry which is preliminary data.</text>
</comment>
<keyword evidence="4" id="KW-1185">Reference proteome</keyword>
<keyword evidence="1" id="KW-0812">Transmembrane</keyword>
<evidence type="ECO:0000313" key="4">
    <source>
        <dbReference type="Proteomes" id="UP000233551"/>
    </source>
</evidence>
<dbReference type="Proteomes" id="UP000233551">
    <property type="component" value="Unassembled WGS sequence"/>
</dbReference>
<dbReference type="EMBL" id="PGOL01004984">
    <property type="protein sequence ID" value="PKI36141.1"/>
    <property type="molecule type" value="Genomic_DNA"/>
</dbReference>
<feature type="signal peptide" evidence="2">
    <location>
        <begin position="1"/>
        <end position="21"/>
    </location>
</feature>
<dbReference type="AlphaFoldDB" id="A0A2I0HWS9"/>
<evidence type="ECO:0000256" key="1">
    <source>
        <dbReference type="SAM" id="Phobius"/>
    </source>
</evidence>
<organism evidence="3 4">
    <name type="scientific">Punica granatum</name>
    <name type="common">Pomegranate</name>
    <dbReference type="NCBI Taxonomy" id="22663"/>
    <lineage>
        <taxon>Eukaryota</taxon>
        <taxon>Viridiplantae</taxon>
        <taxon>Streptophyta</taxon>
        <taxon>Embryophyta</taxon>
        <taxon>Tracheophyta</taxon>
        <taxon>Spermatophyta</taxon>
        <taxon>Magnoliopsida</taxon>
        <taxon>eudicotyledons</taxon>
        <taxon>Gunneridae</taxon>
        <taxon>Pentapetalae</taxon>
        <taxon>rosids</taxon>
        <taxon>malvids</taxon>
        <taxon>Myrtales</taxon>
        <taxon>Lythraceae</taxon>
        <taxon>Punica</taxon>
    </lineage>
</organism>
<feature type="transmembrane region" description="Helical" evidence="1">
    <location>
        <begin position="45"/>
        <end position="68"/>
    </location>
</feature>
<gene>
    <name evidence="3" type="ORF">CRG98_043465</name>
</gene>